<protein>
    <recommendedName>
        <fullName evidence="10">CBS domain-containing protein</fullName>
    </recommendedName>
</protein>
<feature type="domain" description="CBS" evidence="5">
    <location>
        <begin position="242"/>
        <end position="303"/>
    </location>
</feature>
<dbReference type="SMART" id="SM00666">
    <property type="entry name" value="PB1"/>
    <property type="match status" value="1"/>
</dbReference>
<dbReference type="Proteomes" id="UP000006727">
    <property type="component" value="Chromosome 2"/>
</dbReference>
<feature type="domain" description="CBS" evidence="5">
    <location>
        <begin position="142"/>
        <end position="200"/>
    </location>
</feature>
<dbReference type="Gramene" id="Pp3c2_26110V3.1">
    <property type="protein sequence ID" value="Pp3c2_26110V3.1"/>
    <property type="gene ID" value="Pp3c2_26110"/>
</dbReference>
<keyword evidence="9" id="KW-1185">Reference proteome</keyword>
<dbReference type="CDD" id="cd17782">
    <property type="entry name" value="CBS_pair_MUG70_2"/>
    <property type="match status" value="1"/>
</dbReference>
<evidence type="ECO:0000256" key="1">
    <source>
        <dbReference type="ARBA" id="ARBA00022737"/>
    </source>
</evidence>
<evidence type="ECO:0000259" key="5">
    <source>
        <dbReference type="PROSITE" id="PS51371"/>
    </source>
</evidence>
<feature type="transmembrane region" description="Helical" evidence="4">
    <location>
        <begin position="559"/>
        <end position="580"/>
    </location>
</feature>
<sequence length="585" mass="62419">MSTTASQGLLGRAEGGVGGGGSATKPPMSSQKSGRSGTIPGPLSGQKKTTLGNGVSLPRKPARSVPPGERTVKRLRLSRALTISDGSSVADACRRMATRRVDAALLVDSSALLCGIITDKDVATRVIAEGLRPEETLVSKVMTKNPVFVMGDTLAVEALQKMVQGKFRHLPVVEKGEVVALLDITKCLYDAIARMERAAEKGNAIAAAVESVEREWGNNASDKSSFIENLRDKMFRPTLGSIIPEGSKVPTCSPSETVSAATRKMKEYRMNSVIITSLSNKPSGILTSKDVLMRVVAQGLPPETTTLDKVMTPNPECAGLDTTLVDALHTMHDGKFLHLPVTDRDGYIVACVDVLQLTHGAVATVGGGTGSVGGGGGGGGADQATNMLQKFWDSALALEPADEDDDSHSDFSARQSDIYSERQSGYQERQSGYPSFGLGNQFAFKLKVTGSDGKEQNQRFNCGSESLTELMSMIVQRLGHDIDRTRLPRLMYVDDEGDKVLLGTDSDLVAAVNFARISGWKALTLHLEEPQEPRRKKVSAPLKPVQAVQPYQTSQGFSGMHTAIIAGSVAVVAVSIVLFFRRSNS</sequence>
<keyword evidence="4" id="KW-0472">Membrane</keyword>
<dbReference type="SMART" id="SM00116">
    <property type="entry name" value="CBS"/>
    <property type="match status" value="4"/>
</dbReference>
<feature type="domain" description="CBS" evidence="5">
    <location>
        <begin position="76"/>
        <end position="134"/>
    </location>
</feature>
<dbReference type="AlphaFoldDB" id="A0A2K1L313"/>
<dbReference type="EMBL" id="ABEU02000002">
    <property type="protein sequence ID" value="PNR60418.1"/>
    <property type="molecule type" value="Genomic_DNA"/>
</dbReference>
<dbReference type="EnsemblPlants" id="Pp3c2_26110V3.1">
    <property type="protein sequence ID" value="Pp3c2_26110V3.1"/>
    <property type="gene ID" value="Pp3c2_26110"/>
</dbReference>
<evidence type="ECO:0000256" key="3">
    <source>
        <dbReference type="SAM" id="MobiDB-lite"/>
    </source>
</evidence>
<dbReference type="PANTHER" id="PTHR48108">
    <property type="entry name" value="CBS DOMAIN-CONTAINING PROTEIN CBSX2, CHLOROPLASTIC"/>
    <property type="match status" value="1"/>
</dbReference>
<dbReference type="InterPro" id="IPR053793">
    <property type="entry name" value="PB1-like"/>
</dbReference>
<dbReference type="InterPro" id="IPR000270">
    <property type="entry name" value="PB1_dom"/>
</dbReference>
<reference evidence="7 9" key="2">
    <citation type="journal article" date="2018" name="Plant J.">
        <title>The Physcomitrella patens chromosome-scale assembly reveals moss genome structure and evolution.</title>
        <authorList>
            <person name="Lang D."/>
            <person name="Ullrich K.K."/>
            <person name="Murat F."/>
            <person name="Fuchs J."/>
            <person name="Jenkins J."/>
            <person name="Haas F.B."/>
            <person name="Piednoel M."/>
            <person name="Gundlach H."/>
            <person name="Van Bel M."/>
            <person name="Meyberg R."/>
            <person name="Vives C."/>
            <person name="Morata J."/>
            <person name="Symeonidi A."/>
            <person name="Hiss M."/>
            <person name="Muchero W."/>
            <person name="Kamisugi Y."/>
            <person name="Saleh O."/>
            <person name="Blanc G."/>
            <person name="Decker E.L."/>
            <person name="van Gessel N."/>
            <person name="Grimwood J."/>
            <person name="Hayes R.D."/>
            <person name="Graham S.W."/>
            <person name="Gunter L.E."/>
            <person name="McDaniel S.F."/>
            <person name="Hoernstein S.N.W."/>
            <person name="Larsson A."/>
            <person name="Li F.W."/>
            <person name="Perroud P.F."/>
            <person name="Phillips J."/>
            <person name="Ranjan P."/>
            <person name="Rokshar D.S."/>
            <person name="Rothfels C.J."/>
            <person name="Schneider L."/>
            <person name="Shu S."/>
            <person name="Stevenson D.W."/>
            <person name="Thummler F."/>
            <person name="Tillich M."/>
            <person name="Villarreal Aguilar J.C."/>
            <person name="Widiez T."/>
            <person name="Wong G.K."/>
            <person name="Wymore A."/>
            <person name="Zhang Y."/>
            <person name="Zimmer A.D."/>
            <person name="Quatrano R.S."/>
            <person name="Mayer K.F.X."/>
            <person name="Goodstein D."/>
            <person name="Casacuberta J.M."/>
            <person name="Vandepoele K."/>
            <person name="Reski R."/>
            <person name="Cuming A.C."/>
            <person name="Tuskan G.A."/>
            <person name="Maumus F."/>
            <person name="Salse J."/>
            <person name="Schmutz J."/>
            <person name="Rensing S.A."/>
        </authorList>
    </citation>
    <scope>NUCLEOTIDE SEQUENCE [LARGE SCALE GENOMIC DNA]</scope>
    <source>
        <strain evidence="8 9">cv. Gransden 2004</strain>
    </source>
</reference>
<feature type="domain" description="CBS" evidence="5">
    <location>
        <begin position="311"/>
        <end position="372"/>
    </location>
</feature>
<keyword evidence="4" id="KW-1133">Transmembrane helix</keyword>
<evidence type="ECO:0008006" key="10">
    <source>
        <dbReference type="Google" id="ProtNLM"/>
    </source>
</evidence>
<dbReference type="Pfam" id="PF00571">
    <property type="entry name" value="CBS"/>
    <property type="match status" value="4"/>
</dbReference>
<dbReference type="PANTHER" id="PTHR48108:SF26">
    <property type="entry name" value="CBS DOMAIN-CONTAINING PROTEIN DDB_G0289609"/>
    <property type="match status" value="1"/>
</dbReference>
<dbReference type="PaxDb" id="3218-PP1S119_11V6.1"/>
<feature type="domain" description="PB1" evidence="6">
    <location>
        <begin position="443"/>
        <end position="530"/>
    </location>
</feature>
<dbReference type="EnsemblPlants" id="Pp3c2_26110V3.2">
    <property type="protein sequence ID" value="Pp3c2_26110V3.2"/>
    <property type="gene ID" value="Pp3c2_26110"/>
</dbReference>
<dbReference type="InterPro" id="IPR046342">
    <property type="entry name" value="CBS_dom_sf"/>
</dbReference>
<evidence type="ECO:0000313" key="9">
    <source>
        <dbReference type="Proteomes" id="UP000006727"/>
    </source>
</evidence>
<dbReference type="InterPro" id="IPR000644">
    <property type="entry name" value="CBS_dom"/>
</dbReference>
<keyword evidence="4" id="KW-0812">Transmembrane</keyword>
<feature type="compositionally biased region" description="Polar residues" evidence="3">
    <location>
        <begin position="27"/>
        <end position="36"/>
    </location>
</feature>
<keyword evidence="2" id="KW-0129">CBS domain</keyword>
<dbReference type="Pfam" id="PF00564">
    <property type="entry name" value="PB1"/>
    <property type="match status" value="1"/>
</dbReference>
<dbReference type="RefSeq" id="XP_024368487.1">
    <property type="nucleotide sequence ID" value="XM_024512719.2"/>
</dbReference>
<dbReference type="STRING" id="3218.A0A2K1L313"/>
<proteinExistence type="predicted"/>
<evidence type="ECO:0000256" key="4">
    <source>
        <dbReference type="SAM" id="Phobius"/>
    </source>
</evidence>
<dbReference type="Gramene" id="Pp3c2_26110V3.2">
    <property type="protein sequence ID" value="Pp3c2_26110V3.2"/>
    <property type="gene ID" value="Pp3c2_26110"/>
</dbReference>
<feature type="region of interest" description="Disordered" evidence="3">
    <location>
        <begin position="1"/>
        <end position="70"/>
    </location>
</feature>
<gene>
    <name evidence="8" type="primary">LOC112278863</name>
    <name evidence="7" type="ORF">PHYPA_003211</name>
</gene>
<keyword evidence="1" id="KW-0677">Repeat</keyword>
<reference evidence="7 9" key="1">
    <citation type="journal article" date="2008" name="Science">
        <title>The Physcomitrella genome reveals evolutionary insights into the conquest of land by plants.</title>
        <authorList>
            <person name="Rensing S."/>
            <person name="Lang D."/>
            <person name="Zimmer A."/>
            <person name="Terry A."/>
            <person name="Salamov A."/>
            <person name="Shapiro H."/>
            <person name="Nishiyama T."/>
            <person name="Perroud P.-F."/>
            <person name="Lindquist E."/>
            <person name="Kamisugi Y."/>
            <person name="Tanahashi T."/>
            <person name="Sakakibara K."/>
            <person name="Fujita T."/>
            <person name="Oishi K."/>
            <person name="Shin-I T."/>
            <person name="Kuroki Y."/>
            <person name="Toyoda A."/>
            <person name="Suzuki Y."/>
            <person name="Hashimoto A."/>
            <person name="Yamaguchi K."/>
            <person name="Sugano A."/>
            <person name="Kohara Y."/>
            <person name="Fujiyama A."/>
            <person name="Anterola A."/>
            <person name="Aoki S."/>
            <person name="Ashton N."/>
            <person name="Barbazuk W.B."/>
            <person name="Barker E."/>
            <person name="Bennetzen J."/>
            <person name="Bezanilla M."/>
            <person name="Blankenship R."/>
            <person name="Cho S.H."/>
            <person name="Dutcher S."/>
            <person name="Estelle M."/>
            <person name="Fawcett J.A."/>
            <person name="Gundlach H."/>
            <person name="Hanada K."/>
            <person name="Heyl A."/>
            <person name="Hicks K.A."/>
            <person name="Hugh J."/>
            <person name="Lohr M."/>
            <person name="Mayer K."/>
            <person name="Melkozernov A."/>
            <person name="Murata T."/>
            <person name="Nelson D."/>
            <person name="Pils B."/>
            <person name="Prigge M."/>
            <person name="Reiss B."/>
            <person name="Renner T."/>
            <person name="Rombauts S."/>
            <person name="Rushton P."/>
            <person name="Sanderfoot A."/>
            <person name="Schween G."/>
            <person name="Shiu S.-H."/>
            <person name="Stueber K."/>
            <person name="Theodoulou F.L."/>
            <person name="Tu H."/>
            <person name="Van de Peer Y."/>
            <person name="Verrier P.J."/>
            <person name="Waters E."/>
            <person name="Wood A."/>
            <person name="Yang L."/>
            <person name="Cove D."/>
            <person name="Cuming A."/>
            <person name="Hasebe M."/>
            <person name="Lucas S."/>
            <person name="Mishler D.B."/>
            <person name="Reski R."/>
            <person name="Grigoriev I."/>
            <person name="Quatrano R.S."/>
            <person name="Boore J.L."/>
        </authorList>
    </citation>
    <scope>NUCLEOTIDE SEQUENCE [LARGE SCALE GENOMIC DNA]</scope>
    <source>
        <strain evidence="8 9">cv. Gransden 2004</strain>
    </source>
</reference>
<dbReference type="SUPFAM" id="SSF54631">
    <property type="entry name" value="CBS-domain pair"/>
    <property type="match status" value="2"/>
</dbReference>
<dbReference type="CDD" id="cd06409">
    <property type="entry name" value="PB1_MUG70"/>
    <property type="match status" value="1"/>
</dbReference>
<dbReference type="InterPro" id="IPR051462">
    <property type="entry name" value="CBS_domain-containing"/>
</dbReference>
<organism evidence="7">
    <name type="scientific">Physcomitrium patens</name>
    <name type="common">Spreading-leaved earth moss</name>
    <name type="synonym">Physcomitrella patens</name>
    <dbReference type="NCBI Taxonomy" id="3218"/>
    <lineage>
        <taxon>Eukaryota</taxon>
        <taxon>Viridiplantae</taxon>
        <taxon>Streptophyta</taxon>
        <taxon>Embryophyta</taxon>
        <taxon>Bryophyta</taxon>
        <taxon>Bryophytina</taxon>
        <taxon>Bryopsida</taxon>
        <taxon>Funariidae</taxon>
        <taxon>Funariales</taxon>
        <taxon>Funariaceae</taxon>
        <taxon>Physcomitrium</taxon>
    </lineage>
</organism>
<dbReference type="OrthoDB" id="418595at2759"/>
<evidence type="ECO:0000256" key="2">
    <source>
        <dbReference type="PROSITE-ProRule" id="PRU00703"/>
    </source>
</evidence>
<dbReference type="GeneID" id="112278863"/>
<feature type="compositionally biased region" description="Gly residues" evidence="3">
    <location>
        <begin position="13"/>
        <end position="22"/>
    </location>
</feature>
<dbReference type="PROSITE" id="PS51371">
    <property type="entry name" value="CBS"/>
    <property type="match status" value="4"/>
</dbReference>
<dbReference type="SUPFAM" id="SSF54277">
    <property type="entry name" value="CAD &amp; PB1 domains"/>
    <property type="match status" value="1"/>
</dbReference>
<evidence type="ECO:0000313" key="7">
    <source>
        <dbReference type="EMBL" id="PNR60418.1"/>
    </source>
</evidence>
<dbReference type="PROSITE" id="PS51745">
    <property type="entry name" value="PB1"/>
    <property type="match status" value="1"/>
</dbReference>
<accession>A0A2K1L313</accession>
<evidence type="ECO:0000313" key="8">
    <source>
        <dbReference type="EnsemblPlants" id="Pp3c2_26110V3.1"/>
    </source>
</evidence>
<name>A0A2K1L313_PHYPA</name>
<dbReference type="OMA" id="MSMIVQR"/>
<evidence type="ECO:0000259" key="6">
    <source>
        <dbReference type="PROSITE" id="PS51745"/>
    </source>
</evidence>
<dbReference type="CDD" id="cd17781">
    <property type="entry name" value="CBS_pair_MUG70_1"/>
    <property type="match status" value="1"/>
</dbReference>
<reference evidence="8" key="3">
    <citation type="submission" date="2020-12" db="UniProtKB">
        <authorList>
            <consortium name="EnsemblPlants"/>
        </authorList>
    </citation>
    <scope>IDENTIFICATION</scope>
</reference>
<dbReference type="Gene3D" id="3.10.580.10">
    <property type="entry name" value="CBS-domain"/>
    <property type="match status" value="2"/>
</dbReference>